<dbReference type="InterPro" id="IPR035992">
    <property type="entry name" value="Ricin_B-like_lectins"/>
</dbReference>
<evidence type="ECO:0000313" key="4">
    <source>
        <dbReference type="Proteomes" id="UP000053244"/>
    </source>
</evidence>
<name>A0A101JFG6_9ACTN</name>
<evidence type="ECO:0000259" key="2">
    <source>
        <dbReference type="PROSITE" id="PS50927"/>
    </source>
</evidence>
<dbReference type="EMBL" id="LLZH01000310">
    <property type="protein sequence ID" value="KUL25838.1"/>
    <property type="molecule type" value="Genomic_DNA"/>
</dbReference>
<dbReference type="CDD" id="cd00161">
    <property type="entry name" value="beta-trefoil_Ricin-like"/>
    <property type="match status" value="1"/>
</dbReference>
<sequence>MTARRPRSFTQWLLVSGLAAATLIASVSTPAQAGAVSAGGTVLAAAAAASSAIYEQKLAVATKLGRGDDFGLIELADCDFVREIWNGLKTDPDKLEVRMVAEQAYLATPASVADQLCYQFIVTDVFAAFDRDAVRETREAAEKREQDLVRTAAAASIDIIADAALLAGSDADFARKIRDLLDTDTKWPKVKAAAVAAWNGSSEQQRLFITGGMAAAARQDTDDRIEADKTKTEAEKALERSRAAKQSAANRLGMPVTDELLNLPDLDFVVAVTKYTADGTEVQAAAFKASRSSDAAVWKSFIDSGLAEALNNDIKIAADRREAAYRRVAEEVKAGATASGFDNLFTAAVQGLAGDVDAVERFVNTGRFEVAIDDANRPTRGSWEWRNVHSDQCLGLKSGSTSDNSPLQQRGCSRADDQLWIGMRVYGTGGRYRLISAKDRTKCVSLADSTDKNSAFVVRTCDGKPDQYFYYKKIKDNFIWISEQVNRAITIQGASRDAGAPAVVADVTDANNQQFFGTSDRLTSGQRLEEARILHTQTGITLNLQPDGNLVIYKGPRAIWASNTTNGARFVNQTDGNLVIYRADNASVWASNTSGNGPSTLWLQDDGNLVLYRNKDSKAIWSTNVFDVPIASTLSGKCIDVNGSTFEAGTRLQTWTCNSSSAQKWIALGETLLSLNNKCAEVAGGSKANGAVLQLGTCNGSGGQRFVFNANGNLVNPQSGRCVDIPNADRGDGIQLQIRDCVTAAVSQKWRRL</sequence>
<protein>
    <recommendedName>
        <fullName evidence="2">Bulb-type lectin domain-containing protein</fullName>
    </recommendedName>
</protein>
<dbReference type="Proteomes" id="UP000053244">
    <property type="component" value="Unassembled WGS sequence"/>
</dbReference>
<dbReference type="InterPro" id="IPR000772">
    <property type="entry name" value="Ricin_B_lectin"/>
</dbReference>
<dbReference type="SUPFAM" id="SSF51110">
    <property type="entry name" value="alpha-D-mannose-specific plant lectins"/>
    <property type="match status" value="1"/>
</dbReference>
<keyword evidence="1" id="KW-0732">Signal</keyword>
<dbReference type="Pfam" id="PF00652">
    <property type="entry name" value="Ricin_B_lectin"/>
    <property type="match status" value="2"/>
</dbReference>
<dbReference type="CDD" id="cd23451">
    <property type="entry name" value="beta-trefoil_Ricin_laminarinase"/>
    <property type="match status" value="1"/>
</dbReference>
<dbReference type="PROSITE" id="PS50927">
    <property type="entry name" value="BULB_LECTIN"/>
    <property type="match status" value="1"/>
</dbReference>
<proteinExistence type="predicted"/>
<dbReference type="SMART" id="SM00108">
    <property type="entry name" value="B_lectin"/>
    <property type="match status" value="1"/>
</dbReference>
<feature type="chain" id="PRO_5007097690" description="Bulb-type lectin domain-containing protein" evidence="1">
    <location>
        <begin position="34"/>
        <end position="753"/>
    </location>
</feature>
<dbReference type="InterPro" id="IPR036426">
    <property type="entry name" value="Bulb-type_lectin_dom_sf"/>
</dbReference>
<dbReference type="AlphaFoldDB" id="A0A101JFG6"/>
<feature type="signal peptide" evidence="1">
    <location>
        <begin position="1"/>
        <end position="33"/>
    </location>
</feature>
<keyword evidence="4" id="KW-1185">Reference proteome</keyword>
<feature type="domain" description="Bulb-type lectin" evidence="2">
    <location>
        <begin position="519"/>
        <end position="624"/>
    </location>
</feature>
<organism evidence="3 4">
    <name type="scientific">Actinoplanes awajinensis subsp. mycoplanecinus</name>
    <dbReference type="NCBI Taxonomy" id="135947"/>
    <lineage>
        <taxon>Bacteria</taxon>
        <taxon>Bacillati</taxon>
        <taxon>Actinomycetota</taxon>
        <taxon>Actinomycetes</taxon>
        <taxon>Micromonosporales</taxon>
        <taxon>Micromonosporaceae</taxon>
        <taxon>Actinoplanes</taxon>
    </lineage>
</organism>
<dbReference type="SMART" id="SM00458">
    <property type="entry name" value="RICIN"/>
    <property type="match status" value="2"/>
</dbReference>
<dbReference type="SUPFAM" id="SSF50370">
    <property type="entry name" value="Ricin B-like lectins"/>
    <property type="match status" value="2"/>
</dbReference>
<evidence type="ECO:0000313" key="3">
    <source>
        <dbReference type="EMBL" id="KUL25838.1"/>
    </source>
</evidence>
<dbReference type="Gene3D" id="2.90.10.10">
    <property type="entry name" value="Bulb-type lectin domain"/>
    <property type="match status" value="2"/>
</dbReference>
<dbReference type="InterPro" id="IPR001480">
    <property type="entry name" value="Bulb-type_lectin_dom"/>
</dbReference>
<dbReference type="CDD" id="cd00028">
    <property type="entry name" value="B_lectin"/>
    <property type="match status" value="1"/>
</dbReference>
<accession>A0A101JFG6</accession>
<dbReference type="RefSeq" id="WP_067702931.1">
    <property type="nucleotide sequence ID" value="NZ_LLZH01000310.1"/>
</dbReference>
<reference evidence="3 4" key="1">
    <citation type="submission" date="2015-10" db="EMBL/GenBank/DDBJ databases">
        <authorList>
            <person name="Gilbert D.G."/>
        </authorList>
    </citation>
    <scope>NUCLEOTIDE SEQUENCE [LARGE SCALE GENOMIC DNA]</scope>
    <source>
        <strain evidence="3 4">NRRL B-16712</strain>
    </source>
</reference>
<gene>
    <name evidence="3" type="ORF">ADL15_39720</name>
</gene>
<evidence type="ECO:0000256" key="1">
    <source>
        <dbReference type="SAM" id="SignalP"/>
    </source>
</evidence>
<dbReference type="Gene3D" id="2.80.10.50">
    <property type="match status" value="2"/>
</dbReference>
<comment type="caution">
    <text evidence="3">The sequence shown here is derived from an EMBL/GenBank/DDBJ whole genome shotgun (WGS) entry which is preliminary data.</text>
</comment>
<dbReference type="PROSITE" id="PS50231">
    <property type="entry name" value="RICIN_B_LECTIN"/>
    <property type="match status" value="2"/>
</dbReference>